<reference evidence="6 7" key="1">
    <citation type="submission" date="2019-01" db="EMBL/GenBank/DDBJ databases">
        <title>Ktedonosporobacter rubrisoli SCAWS-G2.</title>
        <authorList>
            <person name="Huang Y."/>
            <person name="Yan B."/>
        </authorList>
    </citation>
    <scope>NUCLEOTIDE SEQUENCE [LARGE SCALE GENOMIC DNA]</scope>
    <source>
        <strain evidence="6 7">SCAWS-G2</strain>
    </source>
</reference>
<evidence type="ECO:0000256" key="5">
    <source>
        <dbReference type="RuleBase" id="RU003406"/>
    </source>
</evidence>
<evidence type="ECO:0000313" key="6">
    <source>
        <dbReference type="EMBL" id="QBD76784.1"/>
    </source>
</evidence>
<comment type="similarity">
    <text evidence="2 5">Belongs to the citrate synthase family.</text>
</comment>
<dbReference type="Pfam" id="PF00285">
    <property type="entry name" value="Citrate_synt"/>
    <property type="match status" value="1"/>
</dbReference>
<dbReference type="GO" id="GO:0005975">
    <property type="term" value="P:carbohydrate metabolic process"/>
    <property type="evidence" value="ECO:0007669"/>
    <property type="project" value="TreeGrafter"/>
</dbReference>
<proteinExistence type="inferred from homology"/>
<dbReference type="InterPro" id="IPR036736">
    <property type="entry name" value="ACP-like_sf"/>
</dbReference>
<evidence type="ECO:0000256" key="2">
    <source>
        <dbReference type="ARBA" id="ARBA00010566"/>
    </source>
</evidence>
<dbReference type="Gene3D" id="1.10.580.10">
    <property type="entry name" value="Citrate Synthase, domain 1"/>
    <property type="match status" value="1"/>
</dbReference>
<dbReference type="Gene3D" id="1.10.1200.10">
    <property type="entry name" value="ACP-like"/>
    <property type="match status" value="1"/>
</dbReference>
<name>A0A4P6JND4_KTERU</name>
<dbReference type="UniPathway" id="UPA00223"/>
<evidence type="ECO:0000256" key="1">
    <source>
        <dbReference type="ARBA" id="ARBA00005163"/>
    </source>
</evidence>
<dbReference type="GO" id="GO:0005829">
    <property type="term" value="C:cytosol"/>
    <property type="evidence" value="ECO:0007669"/>
    <property type="project" value="TreeGrafter"/>
</dbReference>
<dbReference type="PRINTS" id="PR00143">
    <property type="entry name" value="CITRTSNTHASE"/>
</dbReference>
<evidence type="ECO:0000256" key="3">
    <source>
        <dbReference type="ARBA" id="ARBA00012972"/>
    </source>
</evidence>
<gene>
    <name evidence="6" type="ORF">EPA93_12525</name>
</gene>
<accession>A0A4P6JND4</accession>
<dbReference type="EC" id="2.3.3.16" evidence="3"/>
<comment type="pathway">
    <text evidence="1">Carbohydrate metabolism; tricarboxylic acid cycle.</text>
</comment>
<dbReference type="GO" id="GO:0036440">
    <property type="term" value="F:citrate synthase activity"/>
    <property type="evidence" value="ECO:0007669"/>
    <property type="project" value="UniProtKB-EC"/>
</dbReference>
<dbReference type="InterPro" id="IPR016143">
    <property type="entry name" value="Citrate_synth-like_sm_a-sub"/>
</dbReference>
<dbReference type="KEGG" id="kbs:EPA93_12525"/>
<dbReference type="RefSeq" id="WP_129887848.1">
    <property type="nucleotide sequence ID" value="NZ_CP035758.1"/>
</dbReference>
<dbReference type="InterPro" id="IPR036969">
    <property type="entry name" value="Citrate_synthase_sf"/>
</dbReference>
<dbReference type="PANTHER" id="PTHR11739">
    <property type="entry name" value="CITRATE SYNTHASE"/>
    <property type="match status" value="1"/>
</dbReference>
<dbReference type="SUPFAM" id="SSF48256">
    <property type="entry name" value="Citrate synthase"/>
    <property type="match status" value="1"/>
</dbReference>
<dbReference type="Gene3D" id="1.10.230.10">
    <property type="entry name" value="Cytochrome P450-Terp, domain 2"/>
    <property type="match status" value="1"/>
</dbReference>
<dbReference type="EMBL" id="CP035758">
    <property type="protein sequence ID" value="QBD76784.1"/>
    <property type="molecule type" value="Genomic_DNA"/>
</dbReference>
<sequence length="491" mass="54974">MDIVSCIADTLHIPPEYVTDDLTYQSISEWSSLNHVTLILKLEEMFGQHINSTLFLQLTSVKAIKEYAQRFATLDETQRAAETEAQATNVREERAEIASGGPIYRGLAGVAFDTSTITEVDGIRGRLSYRGYAIEDLVAQASFAEVAHLLLYQDLPDPEQLAAFEARLCTAQELPHTVMTLLHEMVDAHPVDALRTAVSLLAAHDPEASNTSPEALRRRGIRLMGQVMQIITTHERLRRGQTLLAPRPYLSYAANFLYLLTGREPTPLMEHILNADLILHADHSANASAFVARIVMSTQADLQAAITAAMAAFAGALHGGAVEQVMPMLQEIGEPEYVATYVQRRREQHLPIMGFGHRVYRTEDPRATQMRRLLQDLSRACHEPRWLAITDALIDAMQPYARHGIHINVDFYASVIYHLLGIPQDIAISLFILGRMAGWLAQIEEQVENNILIRPLLHYVGQRDRAYIPLRERSSRLTKSYAAETPVLACR</sequence>
<evidence type="ECO:0000256" key="4">
    <source>
        <dbReference type="ARBA" id="ARBA00022679"/>
    </source>
</evidence>
<dbReference type="GO" id="GO:0006099">
    <property type="term" value="P:tricarboxylic acid cycle"/>
    <property type="evidence" value="ECO:0007669"/>
    <property type="project" value="UniProtKB-UniPathway"/>
</dbReference>
<keyword evidence="7" id="KW-1185">Reference proteome</keyword>
<dbReference type="Proteomes" id="UP000290365">
    <property type="component" value="Chromosome"/>
</dbReference>
<protein>
    <recommendedName>
        <fullName evidence="3">citrate synthase (unknown stereospecificity)</fullName>
        <ecNumber evidence="3">2.3.3.16</ecNumber>
    </recommendedName>
</protein>
<keyword evidence="4 5" id="KW-0808">Transferase</keyword>
<evidence type="ECO:0000313" key="7">
    <source>
        <dbReference type="Proteomes" id="UP000290365"/>
    </source>
</evidence>
<dbReference type="SUPFAM" id="SSF47336">
    <property type="entry name" value="ACP-like"/>
    <property type="match status" value="1"/>
</dbReference>
<organism evidence="6 7">
    <name type="scientific">Ktedonosporobacter rubrisoli</name>
    <dbReference type="NCBI Taxonomy" id="2509675"/>
    <lineage>
        <taxon>Bacteria</taxon>
        <taxon>Bacillati</taxon>
        <taxon>Chloroflexota</taxon>
        <taxon>Ktedonobacteria</taxon>
        <taxon>Ktedonobacterales</taxon>
        <taxon>Ktedonosporobacteraceae</taxon>
        <taxon>Ktedonosporobacter</taxon>
    </lineage>
</organism>
<dbReference type="OrthoDB" id="9800864at2"/>
<dbReference type="PANTHER" id="PTHR11739:SF4">
    <property type="entry name" value="CITRATE SYNTHASE, PEROXISOMAL"/>
    <property type="match status" value="1"/>
</dbReference>
<dbReference type="InterPro" id="IPR016142">
    <property type="entry name" value="Citrate_synth-like_lrg_a-sub"/>
</dbReference>
<dbReference type="PROSITE" id="PS00480">
    <property type="entry name" value="CITRATE_SYNTHASE"/>
    <property type="match status" value="1"/>
</dbReference>
<dbReference type="InterPro" id="IPR019810">
    <property type="entry name" value="Citrate_synthase_AS"/>
</dbReference>
<dbReference type="AlphaFoldDB" id="A0A4P6JND4"/>
<dbReference type="InterPro" id="IPR002020">
    <property type="entry name" value="Citrate_synthase"/>
</dbReference>